<keyword evidence="3" id="KW-1185">Reference proteome</keyword>
<sequence length="64" mass="6950">MSNDEDQQQLALQATVQPVPTLGEGCLSRFDPESLNPEQGADFSAAEQLRRQLLAPYSGSQADE</sequence>
<dbReference type="Proteomes" id="UP001212189">
    <property type="component" value="Chromosome"/>
</dbReference>
<dbReference type="AlphaFoldDB" id="A0AAE9VRM1"/>
<gene>
    <name evidence="2" type="ORF">O6P33_07020</name>
</gene>
<accession>A0AAE9VRM1</accession>
<dbReference type="KEGG" id="dce:O6P33_07020"/>
<feature type="region of interest" description="Disordered" evidence="1">
    <location>
        <begin position="1"/>
        <end position="41"/>
    </location>
</feature>
<proteinExistence type="predicted"/>
<name>A0AAE9VRM1_9GAMM</name>
<feature type="compositionally biased region" description="Polar residues" evidence="1">
    <location>
        <begin position="8"/>
        <end position="18"/>
    </location>
</feature>
<dbReference type="EMBL" id="CP114976">
    <property type="protein sequence ID" value="WBE26632.1"/>
    <property type="molecule type" value="Genomic_DNA"/>
</dbReference>
<reference evidence="2 3" key="1">
    <citation type="submission" date="2022-12" db="EMBL/GenBank/DDBJ databases">
        <title>Coexistence and Characterization of a Novel Tigecycline Resistance gene tet(X) variant and blaNDM-1 in a Pseudomonas caeni Isolate of Chicken Origin.</title>
        <authorList>
            <person name="Lu X."/>
            <person name="Zhang L."/>
            <person name="Li R."/>
            <person name="Wang Z."/>
        </authorList>
    </citation>
    <scope>NUCLEOTIDE SEQUENCE [LARGE SCALE GENOMIC DNA]</scope>
    <source>
        <strain evidence="2 3">CE14</strain>
    </source>
</reference>
<evidence type="ECO:0000313" key="3">
    <source>
        <dbReference type="Proteomes" id="UP001212189"/>
    </source>
</evidence>
<evidence type="ECO:0000256" key="1">
    <source>
        <dbReference type="SAM" id="MobiDB-lite"/>
    </source>
</evidence>
<protein>
    <submittedName>
        <fullName evidence="2">Uncharacterized protein</fullName>
    </submittedName>
</protein>
<dbReference type="RefSeq" id="WP_269819552.1">
    <property type="nucleotide sequence ID" value="NZ_CP114976.1"/>
</dbReference>
<evidence type="ECO:0000313" key="2">
    <source>
        <dbReference type="EMBL" id="WBE26632.1"/>
    </source>
</evidence>
<organism evidence="2 3">
    <name type="scientific">Denitrificimonas caeni</name>
    <dbReference type="NCBI Taxonomy" id="521720"/>
    <lineage>
        <taxon>Bacteria</taxon>
        <taxon>Pseudomonadati</taxon>
        <taxon>Pseudomonadota</taxon>
        <taxon>Gammaproteobacteria</taxon>
        <taxon>Pseudomonadales</taxon>
        <taxon>Pseudomonadaceae</taxon>
        <taxon>Denitrificimonas</taxon>
    </lineage>
</organism>